<protein>
    <submittedName>
        <fullName evidence="13">Site-2 protease family protein</fullName>
    </submittedName>
</protein>
<comment type="caution">
    <text evidence="13">The sequence shown here is derived from an EMBL/GenBank/DDBJ whole genome shotgun (WGS) entry which is preliminary data.</text>
</comment>
<dbReference type="Gene3D" id="2.30.42.10">
    <property type="match status" value="1"/>
</dbReference>
<evidence type="ECO:0000256" key="7">
    <source>
        <dbReference type="ARBA" id="ARBA00022833"/>
    </source>
</evidence>
<evidence type="ECO:0000256" key="2">
    <source>
        <dbReference type="ARBA" id="ARBA00004141"/>
    </source>
</evidence>
<dbReference type="PANTHER" id="PTHR42837">
    <property type="entry name" value="REGULATOR OF SIGMA-E PROTEASE RSEP"/>
    <property type="match status" value="1"/>
</dbReference>
<keyword evidence="7" id="KW-0862">Zinc</keyword>
<dbReference type="InterPro" id="IPR041489">
    <property type="entry name" value="PDZ_6"/>
</dbReference>
<dbReference type="InterPro" id="IPR008915">
    <property type="entry name" value="Peptidase_M50"/>
</dbReference>
<evidence type="ECO:0000256" key="1">
    <source>
        <dbReference type="ARBA" id="ARBA00001947"/>
    </source>
</evidence>
<proteinExistence type="inferred from homology"/>
<keyword evidence="8 11" id="KW-1133">Transmembrane helix</keyword>
<evidence type="ECO:0000256" key="8">
    <source>
        <dbReference type="ARBA" id="ARBA00022989"/>
    </source>
</evidence>
<feature type="transmembrane region" description="Helical" evidence="11">
    <location>
        <begin position="6"/>
        <end position="25"/>
    </location>
</feature>
<comment type="subcellular location">
    <subcellularLocation>
        <location evidence="2">Membrane</location>
        <topology evidence="2">Multi-pass membrane protein</topology>
    </subcellularLocation>
</comment>
<evidence type="ECO:0000256" key="11">
    <source>
        <dbReference type="SAM" id="Phobius"/>
    </source>
</evidence>
<feature type="transmembrane region" description="Helical" evidence="11">
    <location>
        <begin position="285"/>
        <end position="303"/>
    </location>
</feature>
<dbReference type="Pfam" id="PF17820">
    <property type="entry name" value="PDZ_6"/>
    <property type="match status" value="1"/>
</dbReference>
<dbReference type="GO" id="GO:0016020">
    <property type="term" value="C:membrane"/>
    <property type="evidence" value="ECO:0007669"/>
    <property type="project" value="UniProtKB-SubCell"/>
</dbReference>
<evidence type="ECO:0000256" key="9">
    <source>
        <dbReference type="ARBA" id="ARBA00023049"/>
    </source>
</evidence>
<name>A0A537K4F0_9BACT</name>
<dbReference type="GO" id="GO:0004222">
    <property type="term" value="F:metalloendopeptidase activity"/>
    <property type="evidence" value="ECO:0007669"/>
    <property type="project" value="InterPro"/>
</dbReference>
<evidence type="ECO:0000256" key="5">
    <source>
        <dbReference type="ARBA" id="ARBA00022692"/>
    </source>
</evidence>
<dbReference type="GO" id="GO:0006508">
    <property type="term" value="P:proteolysis"/>
    <property type="evidence" value="ECO:0007669"/>
    <property type="project" value="UniProtKB-KW"/>
</dbReference>
<keyword evidence="4 13" id="KW-0645">Protease</keyword>
<dbReference type="Proteomes" id="UP000318509">
    <property type="component" value="Unassembled WGS sequence"/>
</dbReference>
<keyword evidence="10 11" id="KW-0472">Membrane</keyword>
<dbReference type="PROSITE" id="PS50106">
    <property type="entry name" value="PDZ"/>
    <property type="match status" value="1"/>
</dbReference>
<evidence type="ECO:0000256" key="3">
    <source>
        <dbReference type="ARBA" id="ARBA00007931"/>
    </source>
</evidence>
<dbReference type="Pfam" id="PF02163">
    <property type="entry name" value="Peptidase_M50"/>
    <property type="match status" value="1"/>
</dbReference>
<dbReference type="SMART" id="SM00228">
    <property type="entry name" value="PDZ"/>
    <property type="match status" value="1"/>
</dbReference>
<dbReference type="CDD" id="cd06163">
    <property type="entry name" value="S2P-M50_PDZ_RseP-like"/>
    <property type="match status" value="1"/>
</dbReference>
<dbReference type="InterPro" id="IPR036034">
    <property type="entry name" value="PDZ_sf"/>
</dbReference>
<evidence type="ECO:0000259" key="12">
    <source>
        <dbReference type="PROSITE" id="PS50106"/>
    </source>
</evidence>
<evidence type="ECO:0000256" key="6">
    <source>
        <dbReference type="ARBA" id="ARBA00022801"/>
    </source>
</evidence>
<evidence type="ECO:0000256" key="10">
    <source>
        <dbReference type="ARBA" id="ARBA00023136"/>
    </source>
</evidence>
<accession>A0A537K4F0</accession>
<feature type="transmembrane region" description="Helical" evidence="11">
    <location>
        <begin position="332"/>
        <end position="355"/>
    </location>
</feature>
<evidence type="ECO:0000313" key="14">
    <source>
        <dbReference type="Proteomes" id="UP000318509"/>
    </source>
</evidence>
<evidence type="ECO:0000256" key="4">
    <source>
        <dbReference type="ARBA" id="ARBA00022670"/>
    </source>
</evidence>
<keyword evidence="6" id="KW-0378">Hydrolase</keyword>
<sequence>MSTVVLAILALELMILVHELGHLIVAKRVGIIVHTFAIGFGPRLWAVTRGETTYALNLLPVGGYVNMAGEDLDVRQPEVAPDRSFRTKSVGARLAVVCAGPVMNFLLAVLLLGIVAVSFGVPIGVSTRVGTLLPGYPAERAGLRPGDVIIAIDGRPMRDGEEIVRTIHSSNPTPPAQPPSGQAALGRTLTVLVRRDGSRLEIHVPTQYDARQRVWLTGFSPSVIREHLDPVRALGWGAVTTGRDIASYLAAIGGLAMSGRLIGELSGPYTAVKVLGQAAQSGAETFLYITAFFSIIIGLFNLFPLPALDGGRAAFLIVEGLRRRPVDPRREGYIHLVGLALLLCLIIALTVRDIIHPVHIPLP</sequence>
<keyword evidence="5 11" id="KW-0812">Transmembrane</keyword>
<dbReference type="InterPro" id="IPR004387">
    <property type="entry name" value="Pept_M50_Zn"/>
</dbReference>
<dbReference type="EMBL" id="VBAK01000108">
    <property type="protein sequence ID" value="TMI90651.1"/>
    <property type="molecule type" value="Genomic_DNA"/>
</dbReference>
<organism evidence="13 14">
    <name type="scientific">Candidatus Segetimicrobium genomatis</name>
    <dbReference type="NCBI Taxonomy" id="2569760"/>
    <lineage>
        <taxon>Bacteria</taxon>
        <taxon>Bacillati</taxon>
        <taxon>Candidatus Sysuimicrobiota</taxon>
        <taxon>Candidatus Sysuimicrobiia</taxon>
        <taxon>Candidatus Sysuimicrobiales</taxon>
        <taxon>Candidatus Segetimicrobiaceae</taxon>
        <taxon>Candidatus Segetimicrobium</taxon>
    </lineage>
</organism>
<dbReference type="InterPro" id="IPR001478">
    <property type="entry name" value="PDZ"/>
</dbReference>
<keyword evidence="9" id="KW-0482">Metalloprotease</keyword>
<evidence type="ECO:0000313" key="13">
    <source>
        <dbReference type="EMBL" id="TMI90651.1"/>
    </source>
</evidence>
<comment type="cofactor">
    <cofactor evidence="1">
        <name>Zn(2+)</name>
        <dbReference type="ChEBI" id="CHEBI:29105"/>
    </cofactor>
</comment>
<feature type="transmembrane region" description="Helical" evidence="11">
    <location>
        <begin position="94"/>
        <end position="119"/>
    </location>
</feature>
<dbReference type="SUPFAM" id="SSF50156">
    <property type="entry name" value="PDZ domain-like"/>
    <property type="match status" value="1"/>
</dbReference>
<feature type="domain" description="PDZ" evidence="12">
    <location>
        <begin position="119"/>
        <end position="159"/>
    </location>
</feature>
<reference evidence="13 14" key="1">
    <citation type="journal article" date="2019" name="Nat. Microbiol.">
        <title>Mediterranean grassland soil C-N compound turnover is dependent on rainfall and depth, and is mediated by genomically divergent microorganisms.</title>
        <authorList>
            <person name="Diamond S."/>
            <person name="Andeer P.F."/>
            <person name="Li Z."/>
            <person name="Crits-Christoph A."/>
            <person name="Burstein D."/>
            <person name="Anantharaman K."/>
            <person name="Lane K.R."/>
            <person name="Thomas B.C."/>
            <person name="Pan C."/>
            <person name="Northen T.R."/>
            <person name="Banfield J.F."/>
        </authorList>
    </citation>
    <scope>NUCLEOTIDE SEQUENCE [LARGE SCALE GENOMIC DNA]</scope>
    <source>
        <strain evidence="13">NP_3</strain>
    </source>
</reference>
<dbReference type="PANTHER" id="PTHR42837:SF2">
    <property type="entry name" value="MEMBRANE METALLOPROTEASE ARASP2, CHLOROPLASTIC-RELATED"/>
    <property type="match status" value="1"/>
</dbReference>
<comment type="similarity">
    <text evidence="3">Belongs to the peptidase M50B family.</text>
</comment>
<dbReference type="AlphaFoldDB" id="A0A537K4F0"/>
<gene>
    <name evidence="13" type="ORF">E6H00_06350</name>
</gene>